<proteinExistence type="predicted"/>
<reference evidence="1" key="1">
    <citation type="submission" date="2016-08" db="EMBL/GenBank/DDBJ databases">
        <title>Complete Genome Seqeunce of Paenibacillus sp. nov. IHBB 9852 from high altitute lake of Indian trans-Himalayas.</title>
        <authorList>
            <person name="Kiran S."/>
            <person name="Swarnkar M.K."/>
            <person name="Rana A."/>
            <person name="Tewari R."/>
            <person name="Gulati A."/>
        </authorList>
    </citation>
    <scope>NUCLEOTIDE SEQUENCE [LARGE SCALE GENOMIC DNA]</scope>
    <source>
        <strain evidence="1">IHBB 9852</strain>
    </source>
</reference>
<sequence length="101" mass="11993">MQGGEGFRLGSFEFNEPQAESRFLPRFFSKFDNDKFHSYNGIVSDFKKKFMVSIKHFDAANVSALVHISDKIQYDMRRFYDKDHSIFFARSFLSDFMKMFS</sequence>
<dbReference type="EMBL" id="MRVI01000001">
    <property type="protein sequence ID" value="OOC62987.1"/>
    <property type="molecule type" value="Genomic_DNA"/>
</dbReference>
<protein>
    <submittedName>
        <fullName evidence="1">Uncharacterized protein</fullName>
    </submittedName>
</protein>
<dbReference type="KEGG" id="pib:BBD41_21025"/>
<keyword evidence="3" id="KW-1185">Reference proteome</keyword>
<name>A0A1B2E4E1_9BACL</name>
<gene>
    <name evidence="2" type="ORF">BBD40_14590</name>
    <name evidence="1" type="ORF">BBD41_21025</name>
</gene>
<evidence type="ECO:0000313" key="2">
    <source>
        <dbReference type="EMBL" id="OOC62987.1"/>
    </source>
</evidence>
<organism evidence="1">
    <name type="scientific">Paenibacillus ihbetae</name>
    <dbReference type="NCBI Taxonomy" id="1870820"/>
    <lineage>
        <taxon>Bacteria</taxon>
        <taxon>Bacillati</taxon>
        <taxon>Bacillota</taxon>
        <taxon>Bacilli</taxon>
        <taxon>Bacillales</taxon>
        <taxon>Paenibacillaceae</taxon>
        <taxon>Paenibacillus</taxon>
    </lineage>
</organism>
<dbReference type="AlphaFoldDB" id="A0A1B2E4E1"/>
<evidence type="ECO:0000313" key="3">
    <source>
        <dbReference type="Proteomes" id="UP000189059"/>
    </source>
</evidence>
<evidence type="ECO:0000313" key="1">
    <source>
        <dbReference type="EMBL" id="ANY74845.1"/>
    </source>
</evidence>
<accession>A0A1B2E4E1</accession>
<dbReference type="Proteomes" id="UP000189059">
    <property type="component" value="Unassembled WGS sequence"/>
</dbReference>
<dbReference type="EMBL" id="CP016809">
    <property type="protein sequence ID" value="ANY74845.1"/>
    <property type="molecule type" value="Genomic_DNA"/>
</dbReference>
<reference evidence="2 3" key="2">
    <citation type="submission" date="2016-12" db="EMBL/GenBank/DDBJ databases">
        <title>Genome sequencing and description of Paenibacillus sp. nov. from high altitude lake in the Indian Trans- Himalayas.</title>
        <authorList>
            <person name="Kiran S."/>
            <person name="Swarnkar M.K."/>
            <person name="Rana A."/>
            <person name="Tewari R."/>
            <person name="Gulati A."/>
        </authorList>
    </citation>
    <scope>NUCLEOTIDE SEQUENCE [LARGE SCALE GENOMIC DNA]</scope>
    <source>
        <strain evidence="2 3">IHBB 9951</strain>
    </source>
</reference>